<dbReference type="PANTHER" id="PTHR43316:SF3">
    <property type="entry name" value="HALOACID DEHALOGENASE, TYPE II (AFU_ORTHOLOGUE AFUA_2G07750)-RELATED"/>
    <property type="match status" value="1"/>
</dbReference>
<dbReference type="InterPro" id="IPR023214">
    <property type="entry name" value="HAD_sf"/>
</dbReference>
<evidence type="ECO:0000313" key="2">
    <source>
        <dbReference type="EMBL" id="SBW84519.1"/>
    </source>
</evidence>
<dbReference type="EMBL" id="LT599584">
    <property type="protein sequence ID" value="SBW84519.1"/>
    <property type="molecule type" value="Genomic_DNA"/>
</dbReference>
<evidence type="ECO:0000313" key="3">
    <source>
        <dbReference type="Proteomes" id="UP000245431"/>
    </source>
</evidence>
<dbReference type="Proteomes" id="UP000245431">
    <property type="component" value="Chromosome PVE_r2"/>
</dbReference>
<dbReference type="InterPro" id="IPR051540">
    <property type="entry name" value="S-2-haloacid_dehalogenase"/>
</dbReference>
<dbReference type="SUPFAM" id="SSF56784">
    <property type="entry name" value="HAD-like"/>
    <property type="match status" value="1"/>
</dbReference>
<protein>
    <submittedName>
        <fullName evidence="2">Haloacid dehalogenase-like family hydrolase</fullName>
    </submittedName>
</protein>
<evidence type="ECO:0000256" key="1">
    <source>
        <dbReference type="ARBA" id="ARBA00022801"/>
    </source>
</evidence>
<dbReference type="Gene3D" id="3.40.50.1000">
    <property type="entry name" value="HAD superfamily/HAD-like"/>
    <property type="match status" value="1"/>
</dbReference>
<dbReference type="PANTHER" id="PTHR43316">
    <property type="entry name" value="HYDROLASE, HALOACID DELAHOGENASE-RELATED"/>
    <property type="match status" value="1"/>
</dbReference>
<proteinExistence type="predicted"/>
<name>A0A1D3K827_PSEVE</name>
<dbReference type="Pfam" id="PF00702">
    <property type="entry name" value="Hydrolase"/>
    <property type="match status" value="1"/>
</dbReference>
<accession>A0A1D3K827</accession>
<organism evidence="2 3">
    <name type="scientific">Pseudomonas veronii 1YdBTEX2</name>
    <dbReference type="NCBI Taxonomy" id="1295141"/>
    <lineage>
        <taxon>Bacteria</taxon>
        <taxon>Pseudomonadati</taxon>
        <taxon>Pseudomonadota</taxon>
        <taxon>Gammaproteobacteria</taxon>
        <taxon>Pseudomonadales</taxon>
        <taxon>Pseudomonadaceae</taxon>
        <taxon>Pseudomonas</taxon>
    </lineage>
</organism>
<keyword evidence="1 2" id="KW-0378">Hydrolase</keyword>
<reference evidence="3" key="1">
    <citation type="submission" date="2016-07" db="EMBL/GenBank/DDBJ databases">
        <authorList>
            <person name="Florea S."/>
            <person name="Webb J.S."/>
            <person name="Jaromczyk J."/>
            <person name="Schardl C.L."/>
        </authorList>
    </citation>
    <scope>NUCLEOTIDE SEQUENCE [LARGE SCALE GENOMIC DNA]</scope>
    <source>
        <strain evidence="3">1YdBTEX2</strain>
    </source>
</reference>
<dbReference type="SFLD" id="SFLDS00003">
    <property type="entry name" value="Haloacid_Dehalogenase"/>
    <property type="match status" value="1"/>
</dbReference>
<dbReference type="GO" id="GO:0016787">
    <property type="term" value="F:hydrolase activity"/>
    <property type="evidence" value="ECO:0007669"/>
    <property type="project" value="UniProtKB-KW"/>
</dbReference>
<dbReference type="InterPro" id="IPR006439">
    <property type="entry name" value="HAD-SF_hydro_IA"/>
</dbReference>
<dbReference type="SFLD" id="SFLDG01129">
    <property type="entry name" value="C1.5:_HAD__Beta-PGM__Phosphata"/>
    <property type="match status" value="1"/>
</dbReference>
<dbReference type="PRINTS" id="PR00413">
    <property type="entry name" value="HADHALOGNASE"/>
</dbReference>
<dbReference type="InterPro" id="IPR036412">
    <property type="entry name" value="HAD-like_sf"/>
</dbReference>
<dbReference type="AlphaFoldDB" id="A0A1D3K827"/>
<sequence>MELKAVIFDVFGTTLRIAEGAHPYRKLMRAGIKQGRRPRPEDASILMSGAYGLMEAADLFGIEVSPPELDRLDALLRAEVASIEPYTDAVLCIAALKAAGLKVGICSNLALPYGDAVTRHFPDLDAYGFSFEAGVLKPDRRIYESVLQAMGVGAGATWMVGDSQRCDQLGPEEVGIKGHLLQRAGGELADLMQFGEVALRAVDR</sequence>
<gene>
    <name evidence="2" type="ORF">PVE_R2G0493</name>
</gene>